<sequence length="527" mass="53541">MAARRAAHARARTATTAAFVVLAAMVPAAVAAAGTQQVDTTLPYVCTLPSGQRQATVRVSAAFPDRVVPGEAIRPSDVTTTVELPAEAVTDLKAPEGAGITAATRLSVGVAQNDATAEATWHGTAAPVAVPGSGPLTLSATGDVPSVTGQSAGDLTISAGNLAVDLAVTTTDGAGAGPAPLTVACTLDKDASGHGLLATVPVGFTSGGSPSSSPSGPSSPSGSATPSGSSSPSGQPSGQPGASQSRRAPRIAGDTPGTTTDRAGVAPCKYDEHHPATTRSLDTYVTGYTNVRKQKAATLLPPSCTFIEQGDLLGSLSPDGSQYLLTQHSEGQFYYRQEASTAPFTATFLTFDFVPATATMVLEQTGPLTVDSVGALDMSTFGGSLDTYIRVPVVLHVTSLSVNGTPLDVGASCRTRTSLRSPDPDPAQHPGDHLLVKGHGEYVGGMPATGYQLSSGGELTGSVTIPEFTGCRTADGENVDRLLTASVSGPDNYVKQIQGQACGQFEPHYGTECTDDKQPIKIPVAQR</sequence>
<evidence type="ECO:0000259" key="3">
    <source>
        <dbReference type="Pfam" id="PF20611"/>
    </source>
</evidence>
<evidence type="ECO:0000313" key="5">
    <source>
        <dbReference type="Proteomes" id="UP001500124"/>
    </source>
</evidence>
<feature type="compositionally biased region" description="Low complexity" evidence="1">
    <location>
        <begin position="207"/>
        <end position="245"/>
    </location>
</feature>
<comment type="caution">
    <text evidence="4">The sequence shown here is derived from an EMBL/GenBank/DDBJ whole genome shotgun (WGS) entry which is preliminary data.</text>
</comment>
<feature type="chain" id="PRO_5045157266" description="DUF6801 domain-containing protein" evidence="2">
    <location>
        <begin position="33"/>
        <end position="527"/>
    </location>
</feature>
<dbReference type="Pfam" id="PF20611">
    <property type="entry name" value="DUF6801"/>
    <property type="match status" value="1"/>
</dbReference>
<protein>
    <recommendedName>
        <fullName evidence="3">DUF6801 domain-containing protein</fullName>
    </recommendedName>
</protein>
<evidence type="ECO:0000313" key="4">
    <source>
        <dbReference type="EMBL" id="GAA5053787.1"/>
    </source>
</evidence>
<name>A0ABP9KDQ9_9ACTN</name>
<dbReference type="RefSeq" id="WP_345668340.1">
    <property type="nucleotide sequence ID" value="NZ_BAABKC010000037.1"/>
</dbReference>
<dbReference type="Proteomes" id="UP001500124">
    <property type="component" value="Unassembled WGS sequence"/>
</dbReference>
<proteinExistence type="predicted"/>
<organism evidence="4 5">
    <name type="scientific">Streptomyces similanensis</name>
    <dbReference type="NCBI Taxonomy" id="1274988"/>
    <lineage>
        <taxon>Bacteria</taxon>
        <taxon>Bacillati</taxon>
        <taxon>Actinomycetota</taxon>
        <taxon>Actinomycetes</taxon>
        <taxon>Kitasatosporales</taxon>
        <taxon>Streptomycetaceae</taxon>
        <taxon>Streptomyces</taxon>
    </lineage>
</organism>
<feature type="domain" description="DUF6801" evidence="3">
    <location>
        <begin position="44"/>
        <end position="189"/>
    </location>
</feature>
<dbReference type="InterPro" id="IPR046542">
    <property type="entry name" value="DUF6801"/>
</dbReference>
<accession>A0ABP9KDQ9</accession>
<feature type="signal peptide" evidence="2">
    <location>
        <begin position="1"/>
        <end position="32"/>
    </location>
</feature>
<gene>
    <name evidence="4" type="ORF">GCM10023336_24420</name>
</gene>
<evidence type="ECO:0000256" key="2">
    <source>
        <dbReference type="SAM" id="SignalP"/>
    </source>
</evidence>
<reference evidence="5" key="1">
    <citation type="journal article" date="2019" name="Int. J. Syst. Evol. Microbiol.">
        <title>The Global Catalogue of Microorganisms (GCM) 10K type strain sequencing project: providing services to taxonomists for standard genome sequencing and annotation.</title>
        <authorList>
            <consortium name="The Broad Institute Genomics Platform"/>
            <consortium name="The Broad Institute Genome Sequencing Center for Infectious Disease"/>
            <person name="Wu L."/>
            <person name="Ma J."/>
        </authorList>
    </citation>
    <scope>NUCLEOTIDE SEQUENCE [LARGE SCALE GENOMIC DNA]</scope>
    <source>
        <strain evidence="5">JCM 18410</strain>
    </source>
</reference>
<keyword evidence="5" id="KW-1185">Reference proteome</keyword>
<evidence type="ECO:0000256" key="1">
    <source>
        <dbReference type="SAM" id="MobiDB-lite"/>
    </source>
</evidence>
<dbReference type="EMBL" id="BAABKC010000037">
    <property type="protein sequence ID" value="GAA5053787.1"/>
    <property type="molecule type" value="Genomic_DNA"/>
</dbReference>
<keyword evidence="2" id="KW-0732">Signal</keyword>
<feature type="region of interest" description="Disordered" evidence="1">
    <location>
        <begin position="205"/>
        <end position="274"/>
    </location>
</feature>